<organism evidence="7 8">
    <name type="scientific">Candidatus Vagococcus giribetii</name>
    <dbReference type="NCBI Taxonomy" id="2230876"/>
    <lineage>
        <taxon>Bacteria</taxon>
        <taxon>Bacillati</taxon>
        <taxon>Bacillota</taxon>
        <taxon>Bacilli</taxon>
        <taxon>Lactobacillales</taxon>
        <taxon>Enterococcaceae</taxon>
        <taxon>Vagococcus</taxon>
    </lineage>
</organism>
<keyword evidence="3" id="KW-1003">Cell membrane</keyword>
<sequence>MKALVEKTISLLFKAIGQFNKQNLIYLESFHGTQYSDNPKAIYEWLKKEYPEYTLVWGVTKGSEKPFREEKVSYVLRFSFKWFLTMPRARFWITNTRQPLWLHKSKKTTYLQTWHGTPLKKLGRDIEEVNIPGYTKESYGESFSKESARWDYLVSPSQYATEIFRSAFGYQGPVLETGYPRNDCLTQISGNAEKVTTLKKKLGLPTDKQLVLYAPTWREKEQRVNGKYQFSTPFPFDEVVENLGEEAILLVRMHYLVAQAFDFDRYADKVINVSTGYDMADLLAVSDLLITDYSSSMFDYAITGNPMIFYIPDQKEYDEEMRGFYFPMENHLPGEMASDKDSLIQTLITWQKNKELIKTPQYATFKETFTTLETGQAAKQVIQALLQNRED</sequence>
<protein>
    <submittedName>
        <fullName evidence="7">CDP-glycerol glycerophosphotransferase family protein</fullName>
    </submittedName>
</protein>
<dbReference type="PANTHER" id="PTHR37316:SF3">
    <property type="entry name" value="TEICHOIC ACID GLYCEROL-PHOSPHATE TRANSFERASE"/>
    <property type="match status" value="1"/>
</dbReference>
<keyword evidence="4" id="KW-0808">Transferase</keyword>
<dbReference type="Proteomes" id="UP000664857">
    <property type="component" value="Unassembled WGS sequence"/>
</dbReference>
<keyword evidence="8" id="KW-1185">Reference proteome</keyword>
<dbReference type="InterPro" id="IPR007554">
    <property type="entry name" value="Glycerophosphate_synth"/>
</dbReference>
<dbReference type="EMBL" id="JAFLVX010000025">
    <property type="protein sequence ID" value="MBO0477436.1"/>
    <property type="molecule type" value="Genomic_DNA"/>
</dbReference>
<dbReference type="PANTHER" id="PTHR37316">
    <property type="entry name" value="TEICHOIC ACID GLYCEROL-PHOSPHATE PRIMASE"/>
    <property type="match status" value="1"/>
</dbReference>
<evidence type="ECO:0000256" key="1">
    <source>
        <dbReference type="ARBA" id="ARBA00004202"/>
    </source>
</evidence>
<dbReference type="InterPro" id="IPR043149">
    <property type="entry name" value="TagF_N"/>
</dbReference>
<reference evidence="7 8" key="1">
    <citation type="submission" date="2021-03" db="EMBL/GenBank/DDBJ databases">
        <title>Enterococcal diversity collection.</title>
        <authorList>
            <person name="Gilmore M.S."/>
            <person name="Schwartzman J."/>
            <person name="Van Tyne D."/>
            <person name="Martin M."/>
            <person name="Earl A.M."/>
            <person name="Manson A.L."/>
            <person name="Straub T."/>
            <person name="Salamzade R."/>
            <person name="Saavedra J."/>
            <person name="Lebreton F."/>
            <person name="Prichula J."/>
            <person name="Schaufler K."/>
            <person name="Gaca A."/>
            <person name="Sgardioli B."/>
            <person name="Wagenaar J."/>
            <person name="Strong T."/>
        </authorList>
    </citation>
    <scope>NUCLEOTIDE SEQUENCE [LARGE SCALE GENOMIC DNA]</scope>
    <source>
        <strain evidence="7 8">DIV0080</strain>
    </source>
</reference>
<dbReference type="SUPFAM" id="SSF53756">
    <property type="entry name" value="UDP-Glycosyltransferase/glycogen phosphorylase"/>
    <property type="match status" value="1"/>
</dbReference>
<comment type="similarity">
    <text evidence="2">Belongs to the CDP-glycerol glycerophosphotransferase family.</text>
</comment>
<proteinExistence type="inferred from homology"/>
<evidence type="ECO:0000313" key="8">
    <source>
        <dbReference type="Proteomes" id="UP000664857"/>
    </source>
</evidence>
<evidence type="ECO:0000256" key="3">
    <source>
        <dbReference type="ARBA" id="ARBA00022475"/>
    </source>
</evidence>
<evidence type="ECO:0000313" key="7">
    <source>
        <dbReference type="EMBL" id="MBO0477436.1"/>
    </source>
</evidence>
<dbReference type="Gene3D" id="3.40.50.11820">
    <property type="match status" value="1"/>
</dbReference>
<evidence type="ECO:0000256" key="5">
    <source>
        <dbReference type="ARBA" id="ARBA00022944"/>
    </source>
</evidence>
<dbReference type="InterPro" id="IPR051612">
    <property type="entry name" value="Teichoic_Acid_Biosynth"/>
</dbReference>
<comment type="subcellular location">
    <subcellularLocation>
        <location evidence="1">Cell membrane</location>
        <topology evidence="1">Peripheral membrane protein</topology>
    </subcellularLocation>
</comment>
<dbReference type="InterPro" id="IPR043148">
    <property type="entry name" value="TagF_C"/>
</dbReference>
<dbReference type="RefSeq" id="WP_206967405.1">
    <property type="nucleotide sequence ID" value="NZ_JAFLVX010000025.1"/>
</dbReference>
<evidence type="ECO:0000256" key="2">
    <source>
        <dbReference type="ARBA" id="ARBA00010488"/>
    </source>
</evidence>
<dbReference type="Pfam" id="PF04464">
    <property type="entry name" value="Glyphos_transf"/>
    <property type="match status" value="1"/>
</dbReference>
<evidence type="ECO:0000256" key="4">
    <source>
        <dbReference type="ARBA" id="ARBA00022679"/>
    </source>
</evidence>
<keyword evidence="6" id="KW-0472">Membrane</keyword>
<evidence type="ECO:0000256" key="6">
    <source>
        <dbReference type="ARBA" id="ARBA00023136"/>
    </source>
</evidence>
<comment type="caution">
    <text evidence="7">The sequence shown here is derived from an EMBL/GenBank/DDBJ whole genome shotgun (WGS) entry which is preliminary data.</text>
</comment>
<accession>A0ABS3HUK4</accession>
<name>A0ABS3HUK4_9ENTE</name>
<keyword evidence="5" id="KW-0777">Teichoic acid biosynthesis</keyword>
<dbReference type="Gene3D" id="3.40.50.12580">
    <property type="match status" value="1"/>
</dbReference>
<gene>
    <name evidence="7" type="ORF">DOK76_10155</name>
</gene>